<evidence type="ECO:0000313" key="4">
    <source>
        <dbReference type="Proteomes" id="UP000595320"/>
    </source>
</evidence>
<evidence type="ECO:0000313" key="2">
    <source>
        <dbReference type="EMBL" id="QQT85687.1"/>
    </source>
</evidence>
<dbReference type="PANTHER" id="PTHR35569">
    <property type="entry name" value="CYANAMIDE HYDRATASE DDI2-RELATED"/>
    <property type="match status" value="1"/>
</dbReference>
<dbReference type="InterPro" id="IPR006674">
    <property type="entry name" value="HD_domain"/>
</dbReference>
<dbReference type="Pfam" id="PF01966">
    <property type="entry name" value="HD"/>
    <property type="match status" value="1"/>
</dbReference>
<reference evidence="2 4" key="1">
    <citation type="submission" date="2021-01" db="EMBL/GenBank/DDBJ databases">
        <title>FDA dAtabase for Regulatory Grade micrObial Sequences (FDA-ARGOS): Supporting development and validation of Infectious Disease Dx tests.</title>
        <authorList>
            <person name="Sproer C."/>
            <person name="Gronow S."/>
            <person name="Severitt S."/>
            <person name="Schroder I."/>
            <person name="Tallon L."/>
            <person name="Sadzewicz L."/>
            <person name="Zhao X."/>
            <person name="Boylan J."/>
            <person name="Ott S."/>
            <person name="Bowen H."/>
            <person name="Vavikolanu K."/>
            <person name="Mehta A."/>
            <person name="Aluvathingal J."/>
            <person name="Nadendla S."/>
            <person name="Lowell S."/>
            <person name="Myers T."/>
            <person name="Yan Y."/>
            <person name="Sichtig H."/>
        </authorList>
    </citation>
    <scope>NUCLEOTIDE SEQUENCE [LARGE SCALE GENOMIC DNA]</scope>
    <source>
        <strain evidence="2 4">FDAARGOS_1096</strain>
    </source>
</reference>
<proteinExistence type="predicted"/>
<dbReference type="GeneID" id="66212550"/>
<protein>
    <submittedName>
        <fullName evidence="2">HD domain-containing protein</fullName>
    </submittedName>
</protein>
<organism evidence="2 4">
    <name type="scientific">Acinetobacter ursingii</name>
    <dbReference type="NCBI Taxonomy" id="108980"/>
    <lineage>
        <taxon>Bacteria</taxon>
        <taxon>Pseudomonadati</taxon>
        <taxon>Pseudomonadota</taxon>
        <taxon>Gammaproteobacteria</taxon>
        <taxon>Moraxellales</taxon>
        <taxon>Moraxellaceae</taxon>
        <taxon>Acinetobacter</taxon>
    </lineage>
</organism>
<dbReference type="AlphaFoldDB" id="A0A7T9UH59"/>
<feature type="domain" description="HD" evidence="1">
    <location>
        <begin position="78"/>
        <end position="171"/>
    </location>
</feature>
<gene>
    <name evidence="2" type="ORF">I6I53_12365</name>
    <name evidence="3" type="ORF">LSO58_09130</name>
</gene>
<dbReference type="Proteomes" id="UP001164081">
    <property type="component" value="Chromosome"/>
</dbReference>
<reference evidence="3" key="2">
    <citation type="journal article" date="2022" name="J Glob Antimicrob Resist">
        <title>Comparative analysis of IMP-4- and OXA-58-containing plasmids of three carbapenemase-producing Acinetobacter ursingii strains in the Netherlands.</title>
        <authorList>
            <person name="Hendrickx A.P.A."/>
            <person name="Schade R.P."/>
            <person name="Landman F."/>
            <person name="Bosch T."/>
            <person name="Schouls L.M."/>
            <person name="van Dijk K."/>
        </authorList>
    </citation>
    <scope>NUCLEOTIDE SEQUENCE</scope>
    <source>
        <strain evidence="3">RIVM_C010761</strain>
    </source>
</reference>
<dbReference type="PANTHER" id="PTHR35569:SF1">
    <property type="entry name" value="CYANAMIDE HYDRATASE DDI2-RELATED"/>
    <property type="match status" value="1"/>
</dbReference>
<dbReference type="Gene3D" id="1.10.3210.10">
    <property type="entry name" value="Hypothetical protein af1432"/>
    <property type="match status" value="1"/>
</dbReference>
<dbReference type="EMBL" id="CP068176">
    <property type="protein sequence ID" value="QQT85687.1"/>
    <property type="molecule type" value="Genomic_DNA"/>
</dbReference>
<evidence type="ECO:0000259" key="1">
    <source>
        <dbReference type="Pfam" id="PF01966"/>
    </source>
</evidence>
<dbReference type="SUPFAM" id="SSF109604">
    <property type="entry name" value="HD-domain/PDEase-like"/>
    <property type="match status" value="1"/>
</dbReference>
<sequence length="247" mass="28875">MLGSYHWAQEKRGQMTLKEKLYLLQKTFIPTTQHLLQHLLPKQRETIFIDFNKIILPDSTLVKAAIEQLEETKKTSLIYHSWRSYFWGIAFSQIHGWQYDNEAFLVATLLHDIGLIDQHKTSNCQCFTLNSAMQAEQLCKYHHYPKEKTDLIADAICLHMNGFADMSQPKEVIMLQKGTSCDVIGSELHLIDKQFQKQCLENYPREKFNTSFKAYIQEEIKRHPHSRTAFLNKLGLSNLIQLSPFKE</sequence>
<accession>A0A7T9UH59</accession>
<name>A0A7T9UH59_9GAMM</name>
<dbReference type="Proteomes" id="UP000595320">
    <property type="component" value="Chromosome"/>
</dbReference>
<dbReference type="EMBL" id="CP089044">
    <property type="protein sequence ID" value="UYF74051.1"/>
    <property type="molecule type" value="Genomic_DNA"/>
</dbReference>
<evidence type="ECO:0000313" key="3">
    <source>
        <dbReference type="EMBL" id="UYF74051.1"/>
    </source>
</evidence>
<dbReference type="RefSeq" id="WP_004987628.1">
    <property type="nucleotide sequence ID" value="NZ_BCMC01000018.1"/>
</dbReference>